<dbReference type="PANTHER" id="PTHR48043:SF145">
    <property type="entry name" value="FI06409P-RELATED"/>
    <property type="match status" value="1"/>
</dbReference>
<dbReference type="EMBL" id="JARVKM010000043">
    <property type="protein sequence ID" value="KAK9774237.1"/>
    <property type="molecule type" value="Genomic_DNA"/>
</dbReference>
<evidence type="ECO:0000313" key="3">
    <source>
        <dbReference type="EMBL" id="KAK9774237.1"/>
    </source>
</evidence>
<dbReference type="PANTHER" id="PTHR48043">
    <property type="entry name" value="EG:EG0003.4 PROTEIN-RELATED"/>
    <property type="match status" value="1"/>
</dbReference>
<dbReference type="GO" id="GO:0016787">
    <property type="term" value="F:hydrolase activity"/>
    <property type="evidence" value="ECO:0007669"/>
    <property type="project" value="UniProtKB-KW"/>
</dbReference>
<dbReference type="InterPro" id="IPR002213">
    <property type="entry name" value="UDP_glucos_trans"/>
</dbReference>
<proteinExistence type="predicted"/>
<evidence type="ECO:0000256" key="1">
    <source>
        <dbReference type="ARBA" id="ARBA00022676"/>
    </source>
</evidence>
<name>A0ABR2XK89_9PEZI</name>
<gene>
    <name evidence="3" type="ORF">SCAR479_09101</name>
</gene>
<keyword evidence="4" id="KW-1185">Reference proteome</keyword>
<reference evidence="3 4" key="1">
    <citation type="submission" date="2024-02" db="EMBL/GenBank/DDBJ databases">
        <title>First draft genome assembly of two strains of Seiridium cardinale.</title>
        <authorList>
            <person name="Emiliani G."/>
            <person name="Scali E."/>
        </authorList>
    </citation>
    <scope>NUCLEOTIDE SEQUENCE [LARGE SCALE GENOMIC DNA]</scope>
    <source>
        <strain evidence="3 4">BM-138-000479</strain>
    </source>
</reference>
<dbReference type="Pfam" id="PF00201">
    <property type="entry name" value="UDPGT"/>
    <property type="match status" value="1"/>
</dbReference>
<keyword evidence="3" id="KW-0378">Hydrolase</keyword>
<keyword evidence="1" id="KW-0328">Glycosyltransferase</keyword>
<dbReference type="Gene3D" id="3.40.50.2000">
    <property type="entry name" value="Glycogen Phosphorylase B"/>
    <property type="match status" value="1"/>
</dbReference>
<evidence type="ECO:0000313" key="4">
    <source>
        <dbReference type="Proteomes" id="UP001465668"/>
    </source>
</evidence>
<comment type="caution">
    <text evidence="3">The sequence shown here is derived from an EMBL/GenBank/DDBJ whole genome shotgun (WGS) entry which is preliminary data.</text>
</comment>
<accession>A0ABR2XK89</accession>
<dbReference type="SUPFAM" id="SSF53756">
    <property type="entry name" value="UDP-Glycosyltransferase/glycogen phosphorylase"/>
    <property type="match status" value="1"/>
</dbReference>
<sequence length="229" mass="25187">MAHSRHRRLTKEIQFKAETAPLMPPDLMHSAVQESAIMGGGREVGLPTEVISSHVLPCGPLTRSTPPINDTNPELNEWLETGPTILIVLGQLALWSEARAAELAKDLRILLEHGVSVGGRMRQRQVLWKLRRDGSYSLGQGSPVHSIIGKEVDCDQVRITEWISPEPIDILEHPNVICYVNHGGAGAFNDAVCSGVSQIPIPLRHDTFDFARRVEYLGIGRVGAQKSKD</sequence>
<dbReference type="Proteomes" id="UP001465668">
    <property type="component" value="Unassembled WGS sequence"/>
</dbReference>
<keyword evidence="2" id="KW-0808">Transferase</keyword>
<dbReference type="InterPro" id="IPR050271">
    <property type="entry name" value="UDP-glycosyltransferase"/>
</dbReference>
<protein>
    <submittedName>
        <fullName evidence="3">Serine hydrolase FSH domain-containing protein</fullName>
    </submittedName>
</protein>
<evidence type="ECO:0000256" key="2">
    <source>
        <dbReference type="ARBA" id="ARBA00022679"/>
    </source>
</evidence>
<organism evidence="3 4">
    <name type="scientific">Seiridium cardinale</name>
    <dbReference type="NCBI Taxonomy" id="138064"/>
    <lineage>
        <taxon>Eukaryota</taxon>
        <taxon>Fungi</taxon>
        <taxon>Dikarya</taxon>
        <taxon>Ascomycota</taxon>
        <taxon>Pezizomycotina</taxon>
        <taxon>Sordariomycetes</taxon>
        <taxon>Xylariomycetidae</taxon>
        <taxon>Amphisphaeriales</taxon>
        <taxon>Sporocadaceae</taxon>
        <taxon>Seiridium</taxon>
    </lineage>
</organism>